<dbReference type="PANTHER" id="PTHR34222">
    <property type="entry name" value="GAG_PRE-INTEGRS DOMAIN-CONTAINING PROTEIN"/>
    <property type="match status" value="1"/>
</dbReference>
<reference evidence="2 3" key="1">
    <citation type="journal article" date="2018" name="Front. Plant Sci.">
        <title>Red Clover (Trifolium pratense) and Zigzag Clover (T. medium) - A Picture of Genomic Similarities and Differences.</title>
        <authorList>
            <person name="Dluhosova J."/>
            <person name="Istvanek J."/>
            <person name="Nedelnik J."/>
            <person name="Repkova J."/>
        </authorList>
    </citation>
    <scope>NUCLEOTIDE SEQUENCE [LARGE SCALE GENOMIC DNA]</scope>
    <source>
        <strain evidence="3">cv. 10/8</strain>
        <tissue evidence="2">Leaf</tissue>
    </source>
</reference>
<dbReference type="EMBL" id="LXQA010052994">
    <property type="protein sequence ID" value="MCI03698.1"/>
    <property type="molecule type" value="Genomic_DNA"/>
</dbReference>
<dbReference type="PANTHER" id="PTHR34222:SF99">
    <property type="entry name" value="PROTEIN, PUTATIVE-RELATED"/>
    <property type="match status" value="1"/>
</dbReference>
<organism evidence="2 3">
    <name type="scientific">Trifolium medium</name>
    <dbReference type="NCBI Taxonomy" id="97028"/>
    <lineage>
        <taxon>Eukaryota</taxon>
        <taxon>Viridiplantae</taxon>
        <taxon>Streptophyta</taxon>
        <taxon>Embryophyta</taxon>
        <taxon>Tracheophyta</taxon>
        <taxon>Spermatophyta</taxon>
        <taxon>Magnoliopsida</taxon>
        <taxon>eudicotyledons</taxon>
        <taxon>Gunneridae</taxon>
        <taxon>Pentapetalae</taxon>
        <taxon>rosids</taxon>
        <taxon>fabids</taxon>
        <taxon>Fabales</taxon>
        <taxon>Fabaceae</taxon>
        <taxon>Papilionoideae</taxon>
        <taxon>50 kb inversion clade</taxon>
        <taxon>NPAAA clade</taxon>
        <taxon>Hologalegina</taxon>
        <taxon>IRL clade</taxon>
        <taxon>Trifolieae</taxon>
        <taxon>Trifolium</taxon>
    </lineage>
</organism>
<feature type="compositionally biased region" description="Polar residues" evidence="1">
    <location>
        <begin position="189"/>
        <end position="203"/>
    </location>
</feature>
<comment type="caution">
    <text evidence="2">The sequence shown here is derived from an EMBL/GenBank/DDBJ whole genome shotgun (WGS) entry which is preliminary data.</text>
</comment>
<evidence type="ECO:0000256" key="1">
    <source>
        <dbReference type="SAM" id="MobiDB-lite"/>
    </source>
</evidence>
<feature type="compositionally biased region" description="Low complexity" evidence="1">
    <location>
        <begin position="224"/>
        <end position="234"/>
    </location>
</feature>
<keyword evidence="3" id="KW-1185">Reference proteome</keyword>
<evidence type="ECO:0000313" key="2">
    <source>
        <dbReference type="EMBL" id="MCI03698.1"/>
    </source>
</evidence>
<accession>A0A392NV44</accession>
<gene>
    <name evidence="2" type="ORF">A2U01_0024738</name>
</gene>
<feature type="region of interest" description="Disordered" evidence="1">
    <location>
        <begin position="173"/>
        <end position="203"/>
    </location>
</feature>
<feature type="region of interest" description="Disordered" evidence="1">
    <location>
        <begin position="224"/>
        <end position="246"/>
    </location>
</feature>
<dbReference type="AlphaFoldDB" id="A0A392NV44"/>
<proteinExistence type="predicted"/>
<sequence length="246" mass="27558">MQAIYSLQQDSKTVTEFYSELKVLWEELEIYMPIPNCTCHSCCSCEVMLNARSNHSLLYAIWFLTGLNENFGMVKSQILLLDPLPSMTKIFSMVLQHEKQSNFGSCDESKVLFNVVDSKKPSYSSNRANSQSSGAKGNRYCTYCHKPNHTINDYFKKHGYPPHMQRTCRSAYHASGDGTESVQDPLEQGESSNSRSSAPSITQEQYDQLMSLLQSSSVNHSLASTSSAKVNSSKSVHHSLTDQQVV</sequence>
<protein>
    <submittedName>
        <fullName evidence="2">Retrovirus-related pol polyprotein from transposon TNT 1-94</fullName>
    </submittedName>
</protein>
<dbReference type="Proteomes" id="UP000265520">
    <property type="component" value="Unassembled WGS sequence"/>
</dbReference>
<evidence type="ECO:0000313" key="3">
    <source>
        <dbReference type="Proteomes" id="UP000265520"/>
    </source>
</evidence>
<name>A0A392NV44_9FABA</name>